<organism evidence="2 3">
    <name type="scientific">Streptomyces buecherae</name>
    <dbReference type="NCBI Taxonomy" id="2763006"/>
    <lineage>
        <taxon>Bacteria</taxon>
        <taxon>Bacillati</taxon>
        <taxon>Actinomycetota</taxon>
        <taxon>Actinomycetes</taxon>
        <taxon>Kitasatosporales</taxon>
        <taxon>Streptomycetaceae</taxon>
        <taxon>Streptomyces</taxon>
    </lineage>
</organism>
<evidence type="ECO:0000313" key="3">
    <source>
        <dbReference type="Proteomes" id="UP000509303"/>
    </source>
</evidence>
<protein>
    <recommendedName>
        <fullName evidence="4">Lipoprotein</fullName>
    </recommendedName>
</protein>
<name>A0A7H8NGT7_9ACTN</name>
<feature type="chain" id="PRO_5039048298" description="Lipoprotein" evidence="1">
    <location>
        <begin position="21"/>
        <end position="299"/>
    </location>
</feature>
<dbReference type="PROSITE" id="PS51257">
    <property type="entry name" value="PROKAR_LIPOPROTEIN"/>
    <property type="match status" value="1"/>
</dbReference>
<dbReference type="RefSeq" id="WP_176165345.1">
    <property type="nucleotide sequence ID" value="NZ_CP054929.1"/>
</dbReference>
<dbReference type="Proteomes" id="UP000509303">
    <property type="component" value="Chromosome"/>
</dbReference>
<dbReference type="AlphaFoldDB" id="A0A7H8NGT7"/>
<keyword evidence="3" id="KW-1185">Reference proteome</keyword>
<reference evidence="2 3" key="1">
    <citation type="submission" date="2020-06" db="EMBL/GenBank/DDBJ databases">
        <title>Genome mining for natural products.</title>
        <authorList>
            <person name="Zhang B."/>
            <person name="Shi J."/>
            <person name="Ge H."/>
        </authorList>
    </citation>
    <scope>NUCLEOTIDE SEQUENCE [LARGE SCALE GENOMIC DNA]</scope>
    <source>
        <strain evidence="2 3">NA00687</strain>
    </source>
</reference>
<proteinExistence type="predicted"/>
<dbReference type="EMBL" id="CP054929">
    <property type="protein sequence ID" value="QKW53640.1"/>
    <property type="molecule type" value="Genomic_DNA"/>
</dbReference>
<gene>
    <name evidence="2" type="ORF">HUT08_33445</name>
</gene>
<evidence type="ECO:0000313" key="2">
    <source>
        <dbReference type="EMBL" id="QKW53640.1"/>
    </source>
</evidence>
<evidence type="ECO:0000256" key="1">
    <source>
        <dbReference type="SAM" id="SignalP"/>
    </source>
</evidence>
<evidence type="ECO:0008006" key="4">
    <source>
        <dbReference type="Google" id="ProtNLM"/>
    </source>
</evidence>
<feature type="signal peptide" evidence="1">
    <location>
        <begin position="1"/>
        <end position="20"/>
    </location>
</feature>
<accession>A0A7H8NGT7</accession>
<sequence length="299" mass="30748">MLVKARMGRVGLLTLGIALAVGGCSSKKEGEGDAAASAASASKSAAQQRALVRWAGQMCEATKLFETMRKDSADKIKEITDPPADALIAPDFIAMGYLSRTSSSLDEVAQKLDAVGSSGIAAADLLHDALVKEVHRVQPKVTGLTDSHEFTSPAEDASTRAERVGKLIDSLTMPEQPDLPAVVAREPKLSAAYRTAPSCALPRPLPKAADGTDVDACADGGCEVLVTQQTHVTVGVWKVRVSLTETKATVRNLGAVGGVGETTLGAGGAGSFGDNGAELTIKAVAVSHKGAVLKFSTKG</sequence>
<keyword evidence="1" id="KW-0732">Signal</keyword>